<evidence type="ECO:0000313" key="11">
    <source>
        <dbReference type="Proteomes" id="UP001595772"/>
    </source>
</evidence>
<comment type="similarity">
    <text evidence="1 7">Belongs to the peptidase S11 family.</text>
</comment>
<comment type="caution">
    <text evidence="10">The sequence shown here is derived from an EMBL/GenBank/DDBJ whole genome shotgun (WGS) entry which is preliminary data.</text>
</comment>
<keyword evidence="2" id="KW-0732">Signal</keyword>
<evidence type="ECO:0000256" key="4">
    <source>
        <dbReference type="ARBA" id="ARBA00022960"/>
    </source>
</evidence>
<dbReference type="Proteomes" id="UP001595772">
    <property type="component" value="Unassembled WGS sequence"/>
</dbReference>
<keyword evidence="6" id="KW-0961">Cell wall biogenesis/degradation</keyword>
<dbReference type="Pfam" id="PF00768">
    <property type="entry name" value="Peptidase_S11"/>
    <property type="match status" value="1"/>
</dbReference>
<dbReference type="InterPro" id="IPR012338">
    <property type="entry name" value="Beta-lactam/transpept-like"/>
</dbReference>
<proteinExistence type="inferred from homology"/>
<accession>A0ABV8GZI2</accession>
<evidence type="ECO:0000256" key="6">
    <source>
        <dbReference type="ARBA" id="ARBA00023316"/>
    </source>
</evidence>
<dbReference type="GO" id="GO:0004180">
    <property type="term" value="F:carboxypeptidase activity"/>
    <property type="evidence" value="ECO:0007669"/>
    <property type="project" value="UniProtKB-KW"/>
</dbReference>
<evidence type="ECO:0000256" key="1">
    <source>
        <dbReference type="ARBA" id="ARBA00007164"/>
    </source>
</evidence>
<dbReference type="EC" id="3.4.-.-" evidence="10"/>
<gene>
    <name evidence="10" type="ORF">ACFOUV_11150</name>
</gene>
<keyword evidence="10" id="KW-0645">Protease</keyword>
<keyword evidence="8" id="KW-1133">Transmembrane helix</keyword>
<dbReference type="SUPFAM" id="SSF56601">
    <property type="entry name" value="beta-lactamase/transpeptidase-like"/>
    <property type="match status" value="1"/>
</dbReference>
<keyword evidence="3 10" id="KW-0378">Hydrolase</keyword>
<dbReference type="EMBL" id="JBHSAO010000008">
    <property type="protein sequence ID" value="MFC4024351.1"/>
    <property type="molecule type" value="Genomic_DNA"/>
</dbReference>
<sequence length="403" mass="44914">MKKIFLLITVILAVNMINALKVHGESPESPTIHSEAAILLEANSGQILFEKNANELMYPASVTKIATAIFAIENGNLEDIVTVSSNASARNVEGTTVFLEEGEQVTLKKLIQGLVINSGNDAGIAIAEHLSGSVEQFSDDLNLYLTNVIGTEQTNFENPHGLFDEEHVTTAEDMAKITQHAMKNDEFMIIFGTKEMEWDGKTWDTTLRTHHKLVKDEIPYDGITGGKNGFVSLSGYTLVTTAEKDDLNLVAVTLKSSYDEEAYKDTVELLDYGFENFSTSSIEKGSVFTVDEQEYEAPKKMSYTHSTDDKIRETVDESGTLKIVSQNDTIASFQLEEINKESVEVETQLASDQTETSLLGKLFSVLPYIIIIFGVGMIVVFFTTIRKKSRKKYVVRNNKRYYF</sequence>
<dbReference type="PANTHER" id="PTHR21581:SF6">
    <property type="entry name" value="TRAFFICKING PROTEIN PARTICLE COMPLEX SUBUNIT 12"/>
    <property type="match status" value="1"/>
</dbReference>
<dbReference type="PRINTS" id="PR00725">
    <property type="entry name" value="DADACBPTASE1"/>
</dbReference>
<dbReference type="PANTHER" id="PTHR21581">
    <property type="entry name" value="D-ALANYL-D-ALANINE CARBOXYPEPTIDASE"/>
    <property type="match status" value="1"/>
</dbReference>
<evidence type="ECO:0000256" key="8">
    <source>
        <dbReference type="SAM" id="Phobius"/>
    </source>
</evidence>
<dbReference type="Gene3D" id="3.40.710.10">
    <property type="entry name" value="DD-peptidase/beta-lactamase superfamily"/>
    <property type="match status" value="1"/>
</dbReference>
<feature type="domain" description="Peptidase S11 D-alanyl-D-alanine carboxypeptidase A N-terminal" evidence="9">
    <location>
        <begin position="26"/>
        <end position="255"/>
    </location>
</feature>
<keyword evidence="5" id="KW-0573">Peptidoglycan synthesis</keyword>
<dbReference type="RefSeq" id="WP_379496848.1">
    <property type="nucleotide sequence ID" value="NZ_JBHSAO010000008.1"/>
</dbReference>
<evidence type="ECO:0000313" key="10">
    <source>
        <dbReference type="EMBL" id="MFC4024351.1"/>
    </source>
</evidence>
<protein>
    <submittedName>
        <fullName evidence="10">D-alanyl-D-alanine carboxypeptidase family protein</fullName>
        <ecNumber evidence="10">3.4.-.-</ecNumber>
    </submittedName>
</protein>
<evidence type="ECO:0000256" key="5">
    <source>
        <dbReference type="ARBA" id="ARBA00022984"/>
    </source>
</evidence>
<keyword evidence="11" id="KW-1185">Reference proteome</keyword>
<dbReference type="InterPro" id="IPR018044">
    <property type="entry name" value="Peptidase_S11"/>
</dbReference>
<reference evidence="11" key="1">
    <citation type="journal article" date="2019" name="Int. J. Syst. Evol. Microbiol.">
        <title>The Global Catalogue of Microorganisms (GCM) 10K type strain sequencing project: providing services to taxonomists for standard genome sequencing and annotation.</title>
        <authorList>
            <consortium name="The Broad Institute Genomics Platform"/>
            <consortium name="The Broad Institute Genome Sequencing Center for Infectious Disease"/>
            <person name="Wu L."/>
            <person name="Ma J."/>
        </authorList>
    </citation>
    <scope>NUCLEOTIDE SEQUENCE [LARGE SCALE GENOMIC DNA]</scope>
    <source>
        <strain evidence="11">IBRC-M 10703</strain>
    </source>
</reference>
<keyword evidence="10" id="KW-0121">Carboxypeptidase</keyword>
<evidence type="ECO:0000259" key="9">
    <source>
        <dbReference type="Pfam" id="PF00768"/>
    </source>
</evidence>
<evidence type="ECO:0000256" key="2">
    <source>
        <dbReference type="ARBA" id="ARBA00022729"/>
    </source>
</evidence>
<keyword evidence="8" id="KW-0812">Transmembrane</keyword>
<name>A0ABV8GZI2_9BACI</name>
<organism evidence="10 11">
    <name type="scientific">Oceanobacillus longus</name>
    <dbReference type="NCBI Taxonomy" id="930120"/>
    <lineage>
        <taxon>Bacteria</taxon>
        <taxon>Bacillati</taxon>
        <taxon>Bacillota</taxon>
        <taxon>Bacilli</taxon>
        <taxon>Bacillales</taxon>
        <taxon>Bacillaceae</taxon>
        <taxon>Oceanobacillus</taxon>
    </lineage>
</organism>
<feature type="transmembrane region" description="Helical" evidence="8">
    <location>
        <begin position="365"/>
        <end position="385"/>
    </location>
</feature>
<dbReference type="InterPro" id="IPR001967">
    <property type="entry name" value="Peptidase_S11_N"/>
</dbReference>
<evidence type="ECO:0000256" key="7">
    <source>
        <dbReference type="RuleBase" id="RU004016"/>
    </source>
</evidence>
<keyword evidence="4" id="KW-0133">Cell shape</keyword>
<evidence type="ECO:0000256" key="3">
    <source>
        <dbReference type="ARBA" id="ARBA00022801"/>
    </source>
</evidence>
<keyword evidence="8" id="KW-0472">Membrane</keyword>